<sequence length="233" mass="26746">MINLFKTRYLALYFSLIPAFILSACFEVKEEVSLKNNGSGTYTMLIDLSKSKNLVDIFMKMNQNEEKISAEEIDSTFVKGAEDLNKMEGISNAQGINDKVNYIFGMKFDFKDIDALNDALNEMNRRKYPELESFPAIYKIEKKNLERINFFHLKGLTDFSEQSGGDQQKEEQMKNFLKTATFTSVIRLSEGKIRKSSNEKFVLSADKKEIKLQANLLEVSEGKVNLENVIRIK</sequence>
<dbReference type="PROSITE" id="PS51257">
    <property type="entry name" value="PROKAR_LIPOPROTEIN"/>
    <property type="match status" value="1"/>
</dbReference>
<name>A0A1I2JF02_9BACT</name>
<reference evidence="1 2" key="1">
    <citation type="submission" date="2016-10" db="EMBL/GenBank/DDBJ databases">
        <authorList>
            <person name="de Groot N.N."/>
        </authorList>
    </citation>
    <scope>NUCLEOTIDE SEQUENCE [LARGE SCALE GENOMIC DNA]</scope>
    <source>
        <strain>GEY</strain>
        <strain evidence="2">DSM 9560</strain>
    </source>
</reference>
<evidence type="ECO:0000313" key="2">
    <source>
        <dbReference type="Proteomes" id="UP000199513"/>
    </source>
</evidence>
<dbReference type="EMBL" id="FONY01000045">
    <property type="protein sequence ID" value="SFF51231.1"/>
    <property type="molecule type" value="Genomic_DNA"/>
</dbReference>
<protein>
    <recommendedName>
        <fullName evidence="3">Lipoprotein</fullName>
    </recommendedName>
</protein>
<organism evidence="1 2">
    <name type="scientific">Thermoflexibacter ruber</name>
    <dbReference type="NCBI Taxonomy" id="1003"/>
    <lineage>
        <taxon>Bacteria</taxon>
        <taxon>Pseudomonadati</taxon>
        <taxon>Bacteroidota</taxon>
        <taxon>Cytophagia</taxon>
        <taxon>Cytophagales</taxon>
        <taxon>Thermoflexibacteraceae</taxon>
        <taxon>Thermoflexibacter</taxon>
    </lineage>
</organism>
<dbReference type="Proteomes" id="UP000199513">
    <property type="component" value="Unassembled WGS sequence"/>
</dbReference>
<dbReference type="RefSeq" id="WP_091549047.1">
    <property type="nucleotide sequence ID" value="NZ_FONY01000045.1"/>
</dbReference>
<dbReference type="AlphaFoldDB" id="A0A1I2JF02"/>
<gene>
    <name evidence="1" type="ORF">SAMN04488541_10455</name>
</gene>
<keyword evidence="2" id="KW-1185">Reference proteome</keyword>
<dbReference type="STRING" id="1003.SAMN04488541_10455"/>
<dbReference type="OrthoDB" id="982915at2"/>
<evidence type="ECO:0008006" key="3">
    <source>
        <dbReference type="Google" id="ProtNLM"/>
    </source>
</evidence>
<accession>A0A1I2JF02</accession>
<evidence type="ECO:0000313" key="1">
    <source>
        <dbReference type="EMBL" id="SFF51231.1"/>
    </source>
</evidence>
<proteinExistence type="predicted"/>